<reference evidence="2 3" key="1">
    <citation type="journal article" date="2024" name="BMC Genomics">
        <title>Genome assembly of redclaw crayfish (Cherax quadricarinatus) provides insights into its immune adaptation and hypoxia tolerance.</title>
        <authorList>
            <person name="Liu Z."/>
            <person name="Zheng J."/>
            <person name="Li H."/>
            <person name="Fang K."/>
            <person name="Wang S."/>
            <person name="He J."/>
            <person name="Zhou D."/>
            <person name="Weng S."/>
            <person name="Chi M."/>
            <person name="Gu Z."/>
            <person name="He J."/>
            <person name="Li F."/>
            <person name="Wang M."/>
        </authorList>
    </citation>
    <scope>NUCLEOTIDE SEQUENCE [LARGE SCALE GENOMIC DNA]</scope>
    <source>
        <strain evidence="2">ZL_2023a</strain>
    </source>
</reference>
<feature type="region of interest" description="Disordered" evidence="1">
    <location>
        <begin position="373"/>
        <end position="419"/>
    </location>
</feature>
<proteinExistence type="predicted"/>
<name>A0AAW0X9D8_CHEQU</name>
<protein>
    <submittedName>
        <fullName evidence="2">Uncharacterized protein</fullName>
    </submittedName>
</protein>
<comment type="caution">
    <text evidence="2">The sequence shown here is derived from an EMBL/GenBank/DDBJ whole genome shotgun (WGS) entry which is preliminary data.</text>
</comment>
<gene>
    <name evidence="2" type="ORF">OTU49_002501</name>
</gene>
<dbReference type="AlphaFoldDB" id="A0AAW0X9D8"/>
<feature type="compositionally biased region" description="Polar residues" evidence="1">
    <location>
        <begin position="395"/>
        <end position="412"/>
    </location>
</feature>
<evidence type="ECO:0000313" key="2">
    <source>
        <dbReference type="EMBL" id="KAK8741118.1"/>
    </source>
</evidence>
<evidence type="ECO:0000313" key="3">
    <source>
        <dbReference type="Proteomes" id="UP001445076"/>
    </source>
</evidence>
<sequence length="419" mass="47353">AVLKERMNPENIQKIIDSIDPDLNIKSSIDTMASQDTSFSPKITPGKIIESFSTQVVTNIEDVQLTDNRKGCSNSKNIVPQNEIQKSQTVAEDITWLQVARKRGSDEDLCNVPLKKLSSEPVSTPARCHSANTSHSTQVIIDHDLNFDYTSSSLFTSLVHEQCSIQPIHNTLQENIADLSLPVDIETKVSGSMMDTQTQPNIVSTCNANYDLQVEYNSEISSSIPQQFRNFATESTDSYQPFNTGIMTNANDSSMNCSNNIQINDRNYRYEGVPSEFNNQRSSPLNKSTNLIQHQNGNEIVSSSNQDLPMIGQSQVYSQSVISPEHLTQHPDEYHLLYDQKLVPLQKNICSDQMNNLQSSQLVEVGGNIPRQQQERPHMKECHHHQPSPYHQYQNKVQKPNDQQNQKPYQSHQLHECNL</sequence>
<dbReference type="Proteomes" id="UP001445076">
    <property type="component" value="Unassembled WGS sequence"/>
</dbReference>
<accession>A0AAW0X9D8</accession>
<feature type="non-terminal residue" evidence="2">
    <location>
        <position position="419"/>
    </location>
</feature>
<feature type="non-terminal residue" evidence="2">
    <location>
        <position position="1"/>
    </location>
</feature>
<dbReference type="EMBL" id="JARKIK010000031">
    <property type="protein sequence ID" value="KAK8741118.1"/>
    <property type="molecule type" value="Genomic_DNA"/>
</dbReference>
<keyword evidence="3" id="KW-1185">Reference proteome</keyword>
<evidence type="ECO:0000256" key="1">
    <source>
        <dbReference type="SAM" id="MobiDB-lite"/>
    </source>
</evidence>
<organism evidence="2 3">
    <name type="scientific">Cherax quadricarinatus</name>
    <name type="common">Australian red claw crayfish</name>
    <dbReference type="NCBI Taxonomy" id="27406"/>
    <lineage>
        <taxon>Eukaryota</taxon>
        <taxon>Metazoa</taxon>
        <taxon>Ecdysozoa</taxon>
        <taxon>Arthropoda</taxon>
        <taxon>Crustacea</taxon>
        <taxon>Multicrustacea</taxon>
        <taxon>Malacostraca</taxon>
        <taxon>Eumalacostraca</taxon>
        <taxon>Eucarida</taxon>
        <taxon>Decapoda</taxon>
        <taxon>Pleocyemata</taxon>
        <taxon>Astacidea</taxon>
        <taxon>Parastacoidea</taxon>
        <taxon>Parastacidae</taxon>
        <taxon>Cherax</taxon>
    </lineage>
</organism>